<evidence type="ECO:0000256" key="6">
    <source>
        <dbReference type="ARBA" id="ARBA00022771"/>
    </source>
</evidence>
<dbReference type="Pfam" id="PF17788">
    <property type="entry name" value="HypF_C"/>
    <property type="match status" value="1"/>
</dbReference>
<dbReference type="Pfam" id="PF07503">
    <property type="entry name" value="zf-HYPF"/>
    <property type="match status" value="2"/>
</dbReference>
<dbReference type="InterPro" id="IPR017968">
    <property type="entry name" value="Acylphosphatase_CS"/>
</dbReference>
<dbReference type="NCBIfam" id="TIGR00143">
    <property type="entry name" value="hypF"/>
    <property type="match status" value="1"/>
</dbReference>
<dbReference type="InterPro" id="IPR017945">
    <property type="entry name" value="DHBP_synth_RibB-like_a/b_dom"/>
</dbReference>
<keyword evidence="5" id="KW-0479">Metal-binding</keyword>
<feature type="active site" evidence="11">
    <location>
        <position position="36"/>
    </location>
</feature>
<evidence type="ECO:0000256" key="9">
    <source>
        <dbReference type="ARBA" id="ARBA00048220"/>
    </source>
</evidence>
<feature type="domain" description="Acylphosphatase-like" evidence="12">
    <location>
        <begin position="3"/>
        <end position="90"/>
    </location>
</feature>
<dbReference type="InterPro" id="IPR055128">
    <property type="entry name" value="HypF_C_2"/>
</dbReference>
<dbReference type="InterPro" id="IPR036046">
    <property type="entry name" value="Acylphosphatase-like_dom_sf"/>
</dbReference>
<dbReference type="Gene3D" id="3.30.110.120">
    <property type="match status" value="1"/>
</dbReference>
<evidence type="ECO:0000256" key="3">
    <source>
        <dbReference type="ARBA" id="ARBA00008097"/>
    </source>
</evidence>
<dbReference type="PROSITE" id="PS51163">
    <property type="entry name" value="YRDC"/>
    <property type="match status" value="1"/>
</dbReference>
<evidence type="ECO:0000256" key="5">
    <source>
        <dbReference type="ARBA" id="ARBA00022723"/>
    </source>
</evidence>
<dbReference type="SUPFAM" id="SSF53067">
    <property type="entry name" value="Actin-like ATPase domain"/>
    <property type="match status" value="1"/>
</dbReference>
<evidence type="ECO:0000256" key="1">
    <source>
        <dbReference type="ARBA" id="ARBA00004711"/>
    </source>
</evidence>
<evidence type="ECO:0000256" key="10">
    <source>
        <dbReference type="PIRNR" id="PIRNR006256"/>
    </source>
</evidence>
<dbReference type="GO" id="GO:0008270">
    <property type="term" value="F:zinc ion binding"/>
    <property type="evidence" value="ECO:0007669"/>
    <property type="project" value="UniProtKB-KW"/>
</dbReference>
<dbReference type="Proteomes" id="UP000052015">
    <property type="component" value="Unassembled WGS sequence"/>
</dbReference>
<comment type="similarity">
    <text evidence="2">Belongs to the acylphosphatase family.</text>
</comment>
<dbReference type="InterPro" id="IPR011125">
    <property type="entry name" value="Znf_HypF"/>
</dbReference>
<dbReference type="Gene3D" id="3.90.870.50">
    <property type="match status" value="1"/>
</dbReference>
<dbReference type="InterPro" id="IPR043129">
    <property type="entry name" value="ATPase_NBD"/>
</dbReference>
<evidence type="ECO:0000256" key="4">
    <source>
        <dbReference type="ARBA" id="ARBA00022598"/>
    </source>
</evidence>
<dbReference type="InterPro" id="IPR051060">
    <property type="entry name" value="Carbamoyltrans_HypF-like"/>
</dbReference>
<dbReference type="PATRIC" id="fig|908809.3.peg.1604"/>
<keyword evidence="11" id="KW-0378">Hydrolase</keyword>
<dbReference type="PANTHER" id="PTHR42959">
    <property type="entry name" value="CARBAMOYLTRANSFERASE"/>
    <property type="match status" value="1"/>
</dbReference>
<feature type="active site" evidence="11">
    <location>
        <position position="18"/>
    </location>
</feature>
<keyword evidence="14" id="KW-0808">Transferase</keyword>
<dbReference type="PROSITE" id="PS00150">
    <property type="entry name" value="ACYLPHOSPHATASE_1"/>
    <property type="match status" value="1"/>
</dbReference>
<dbReference type="InterPro" id="IPR041440">
    <property type="entry name" value="HypF_C"/>
</dbReference>
<evidence type="ECO:0000313" key="15">
    <source>
        <dbReference type="Proteomes" id="UP000052015"/>
    </source>
</evidence>
<dbReference type="PROSITE" id="PS51160">
    <property type="entry name" value="ACYLPHOSPHATASE_3"/>
    <property type="match status" value="1"/>
</dbReference>
<organism evidence="14 15">
    <name type="scientific">Caloramator mitchellensis</name>
    <dbReference type="NCBI Taxonomy" id="908809"/>
    <lineage>
        <taxon>Bacteria</taxon>
        <taxon>Bacillati</taxon>
        <taxon>Bacillota</taxon>
        <taxon>Clostridia</taxon>
        <taxon>Eubacteriales</taxon>
        <taxon>Clostridiaceae</taxon>
        <taxon>Caloramator</taxon>
    </lineage>
</organism>
<dbReference type="RefSeq" id="WP_057978886.1">
    <property type="nucleotide sequence ID" value="NZ_LKHP01000008.1"/>
</dbReference>
<feature type="domain" description="YrdC-like" evidence="13">
    <location>
        <begin position="199"/>
        <end position="380"/>
    </location>
</feature>
<dbReference type="Gene3D" id="3.30.420.40">
    <property type="match status" value="1"/>
</dbReference>
<dbReference type="Pfam" id="PF00708">
    <property type="entry name" value="Acylphosphatase"/>
    <property type="match status" value="1"/>
</dbReference>
<reference evidence="14 15" key="1">
    <citation type="submission" date="2015-09" db="EMBL/GenBank/DDBJ databases">
        <title>Draft genome sequence of a Caloramator mitchellensis, a moderate thermophile from the Great Artesian Basin of Australia.</title>
        <authorList>
            <person name="Patel B.K."/>
        </authorList>
    </citation>
    <scope>NUCLEOTIDE SEQUENCE [LARGE SCALE GENOMIC DNA]</scope>
    <source>
        <strain evidence="14 15">VF08</strain>
    </source>
</reference>
<evidence type="ECO:0000259" key="13">
    <source>
        <dbReference type="PROSITE" id="PS51163"/>
    </source>
</evidence>
<dbReference type="GO" id="GO:0003725">
    <property type="term" value="F:double-stranded RNA binding"/>
    <property type="evidence" value="ECO:0007669"/>
    <property type="project" value="InterPro"/>
</dbReference>
<keyword evidence="7" id="KW-0862">Zinc</keyword>
<dbReference type="AlphaFoldDB" id="A0A0R3JSY3"/>
<comment type="caution">
    <text evidence="14">The sequence shown here is derived from an EMBL/GenBank/DDBJ whole genome shotgun (WGS) entry which is preliminary data.</text>
</comment>
<dbReference type="OrthoDB" id="9808093at2"/>
<dbReference type="InterPro" id="IPR001792">
    <property type="entry name" value="Acylphosphatase-like_dom"/>
</dbReference>
<evidence type="ECO:0000256" key="11">
    <source>
        <dbReference type="PROSITE-ProRule" id="PRU00520"/>
    </source>
</evidence>
<dbReference type="InterPro" id="IPR004421">
    <property type="entry name" value="Carbamoyltransferase_HypF"/>
</dbReference>
<dbReference type="PIRSF" id="PIRSF006256">
    <property type="entry name" value="CMPcnvr_hdrg_mat"/>
    <property type="match status" value="1"/>
</dbReference>
<comment type="catalytic activity">
    <reaction evidence="9">
        <text>C-terminal L-cysteinyl-[HypE protein] + carbamoyl phosphate + ATP + H2O = C-terminal S-carboxamide-L-cysteinyl-[HypE protein] + AMP + phosphate + diphosphate + H(+)</text>
        <dbReference type="Rhea" id="RHEA:55636"/>
        <dbReference type="Rhea" id="RHEA-COMP:14247"/>
        <dbReference type="Rhea" id="RHEA-COMP:14392"/>
        <dbReference type="ChEBI" id="CHEBI:15377"/>
        <dbReference type="ChEBI" id="CHEBI:15378"/>
        <dbReference type="ChEBI" id="CHEBI:30616"/>
        <dbReference type="ChEBI" id="CHEBI:33019"/>
        <dbReference type="ChEBI" id="CHEBI:43474"/>
        <dbReference type="ChEBI" id="CHEBI:58228"/>
        <dbReference type="ChEBI" id="CHEBI:76913"/>
        <dbReference type="ChEBI" id="CHEBI:139126"/>
        <dbReference type="ChEBI" id="CHEBI:456215"/>
    </reaction>
</comment>
<proteinExistence type="inferred from homology"/>
<sequence length="748" mass="85836">MKRSRININGIVQGVGFRPFINKLVTNYCLKGWVKNTSQGVMIEVEGDENSIYDFINDIKNKSPKLAYIEKIEYEFCKNLKFYNEFQIEKSHQFDKKFTFISPDVGICDDCLAELFDKNDRRYRYPFINCTNCGPRFTIIKDVPYDREKTTMRQFEMCHSCYNEYVDIEDRRYHAQPNCCYICGPEVFFSYDNEIVSGEVAIKKAIDFIKQKKIIAIKGLGGFHVACDALDEKTVTQLRLRKGREEKPFAIMVKDIITAEKFCIITDEEKEILSSFRRPIVLLKKKNNLLDYISDNDSLGVMLPYTPLHYLIMENFDVLVMTSGNEHDIPIYYKNEDAVEGLKNIADGFLMNNRDIHVRCDDSIVKVFEGKEYFIRRSRGYVPFPIKFDVDEHILACGAEQKGAFALSKSGFIFSSQHIGELRNIETFEHYSEAIEHYKKIFDIKPSIIVCDMHPDYLSSNYAINKHKENKTPLIKVQHHHAHMAACMADNNLNERVIGIIWDGTGYGLDSTIWGGEFLIGDYKDFKRVGSIKKIALPGGDRATKEIYKIKYSLLKDSLGNIPDDFVVSGDKDMINKMIDLELNTPRVSSMGRLFDGVASIIGIKDKVSYEGQAAILLESLATVCDDYYRFNIIKDDIIYFDWKDTILDVVYDVRKKVEIGKIAAKFMNTLVRVSSDMVKVISNEYGIRNIVLSGGVFQNIYILRRMKLELEKLQFKVYIHNKISTNDEGIPLGQIAVAAKGGGEICV</sequence>
<keyword evidence="15" id="KW-1185">Reference proteome</keyword>
<evidence type="ECO:0000313" key="14">
    <source>
        <dbReference type="EMBL" id="KRQ86617.1"/>
    </source>
</evidence>
<gene>
    <name evidence="14" type="primary">hypF</name>
    <name evidence="14" type="ORF">ABG79_01600</name>
</gene>
<dbReference type="Pfam" id="PF01300">
    <property type="entry name" value="Sua5_yciO_yrdC"/>
    <property type="match status" value="1"/>
</dbReference>
<name>A0A0R3JSY3_CALMK</name>
<dbReference type="UniPathway" id="UPA00335"/>
<dbReference type="EC" id="6.2.-.-" evidence="10"/>
<dbReference type="PANTHER" id="PTHR42959:SF1">
    <property type="entry name" value="CARBAMOYLTRANSFERASE HYPF"/>
    <property type="match status" value="1"/>
</dbReference>
<dbReference type="Gene3D" id="3.30.420.360">
    <property type="match status" value="1"/>
</dbReference>
<dbReference type="Pfam" id="PF22521">
    <property type="entry name" value="HypF_C_2"/>
    <property type="match status" value="1"/>
</dbReference>
<dbReference type="GO" id="GO:0016743">
    <property type="term" value="F:carboxyl- or carbamoyltransferase activity"/>
    <property type="evidence" value="ECO:0007669"/>
    <property type="project" value="UniProtKB-UniRule"/>
</dbReference>
<protein>
    <recommendedName>
        <fullName evidence="10">Carbamoyltransferase</fullName>
        <ecNumber evidence="10">6.2.-.-</ecNumber>
    </recommendedName>
</protein>
<dbReference type="GO" id="GO:0051604">
    <property type="term" value="P:protein maturation"/>
    <property type="evidence" value="ECO:0007669"/>
    <property type="project" value="TreeGrafter"/>
</dbReference>
<keyword evidence="4" id="KW-0436">Ligase</keyword>
<dbReference type="GO" id="GO:0003998">
    <property type="term" value="F:acylphosphatase activity"/>
    <property type="evidence" value="ECO:0007669"/>
    <property type="project" value="UniProtKB-EC"/>
</dbReference>
<dbReference type="STRING" id="908809.ABG79_01600"/>
<comment type="similarity">
    <text evidence="3 10">Belongs to the carbamoyltransferase HypF family.</text>
</comment>
<dbReference type="SUPFAM" id="SSF54975">
    <property type="entry name" value="Acylphosphatase/BLUF domain-like"/>
    <property type="match status" value="1"/>
</dbReference>
<comment type="pathway">
    <text evidence="1">Protein modification; [NiFe] hydrogenase maturation.</text>
</comment>
<keyword evidence="6" id="KW-0863">Zinc-finger</keyword>
<evidence type="ECO:0000256" key="7">
    <source>
        <dbReference type="ARBA" id="ARBA00022833"/>
    </source>
</evidence>
<evidence type="ECO:0000256" key="2">
    <source>
        <dbReference type="ARBA" id="ARBA00005614"/>
    </source>
</evidence>
<evidence type="ECO:0000256" key="8">
    <source>
        <dbReference type="ARBA" id="ARBA00047645"/>
    </source>
</evidence>
<evidence type="ECO:0000259" key="12">
    <source>
        <dbReference type="PROSITE" id="PS51160"/>
    </source>
</evidence>
<dbReference type="EMBL" id="LKHP01000008">
    <property type="protein sequence ID" value="KRQ86617.1"/>
    <property type="molecule type" value="Genomic_DNA"/>
</dbReference>
<dbReference type="SUPFAM" id="SSF55821">
    <property type="entry name" value="YrdC/RibB"/>
    <property type="match status" value="1"/>
</dbReference>
<accession>A0A0R3JSY3</accession>
<comment type="catalytic activity">
    <reaction evidence="8 11">
        <text>an acyl phosphate + H2O = a carboxylate + phosphate + H(+)</text>
        <dbReference type="Rhea" id="RHEA:14965"/>
        <dbReference type="ChEBI" id="CHEBI:15377"/>
        <dbReference type="ChEBI" id="CHEBI:15378"/>
        <dbReference type="ChEBI" id="CHEBI:29067"/>
        <dbReference type="ChEBI" id="CHEBI:43474"/>
        <dbReference type="ChEBI" id="CHEBI:59918"/>
        <dbReference type="EC" id="3.6.1.7"/>
    </reaction>
</comment>
<dbReference type="InterPro" id="IPR006070">
    <property type="entry name" value="Sua5-like_dom"/>
</dbReference>
<dbReference type="GO" id="GO:0016874">
    <property type="term" value="F:ligase activity"/>
    <property type="evidence" value="ECO:0007669"/>
    <property type="project" value="UniProtKB-UniRule"/>
</dbReference>